<dbReference type="OrthoDB" id="9806835at2"/>
<proteinExistence type="inferred from homology"/>
<gene>
    <name evidence="5" type="ORF">BTO16_02335</name>
</gene>
<keyword evidence="2" id="KW-0238">DNA-binding</keyword>
<dbReference type="PROSITE" id="PS51898">
    <property type="entry name" value="TYR_RECOMBINASE"/>
    <property type="match status" value="1"/>
</dbReference>
<evidence type="ECO:0000313" key="5">
    <source>
        <dbReference type="EMBL" id="PQJ81481.1"/>
    </source>
</evidence>
<dbReference type="PANTHER" id="PTHR30349:SF41">
    <property type="entry name" value="INTEGRASE_RECOMBINASE PROTEIN MJ0367-RELATED"/>
    <property type="match status" value="1"/>
</dbReference>
<dbReference type="PANTHER" id="PTHR30349">
    <property type="entry name" value="PHAGE INTEGRASE-RELATED"/>
    <property type="match status" value="1"/>
</dbReference>
<accession>A0A2S7WVT3</accession>
<sequence length="451" mass="53039">MPSIFLLLQRVHKRVHDSAMELNYSEPKIFTGGVDINTWTKLSTKEKKEAMSKHWYVYYSYRNPKTGRLKRQINIKGGANFYKDKKSRYHILSKLRESLEYVLTQGFNPYEDNSSLAEFIEQKLLMDETETKKVITPIEKTIPIVKVEPILTVYPIRKAFNLVYQIKSKTQSVNSHGNFKSRINRFLEWMKKENIDLKKDISIINKKLVIEYLNTVLASSSSRNRNNTRTDISSLFQTLEDNEIIQDNFVKKINILKSTPERNKTYTTTEQEKIFEYLKEHDKVLYLFVLFVSYNYLRPVEVCRLKVGDIDIIDKKLYVRAKNQAVKIKIIPDILLKEIPDLSEIDKDFILFTPDTIGGLWDTIENNKRNYFTKQFKKIKDHFGLGKDYGLYSFRHTFITKLYKEMAKTATPLEVKSKLQLITGHSTMQALELYLRDIDAVLPEDYSKLLK</sequence>
<dbReference type="InterPro" id="IPR050090">
    <property type="entry name" value="Tyrosine_recombinase_XerCD"/>
</dbReference>
<comment type="caution">
    <text evidence="5">The sequence shown here is derived from an EMBL/GenBank/DDBJ whole genome shotgun (WGS) entry which is preliminary data.</text>
</comment>
<dbReference type="EMBL" id="MSCM01000001">
    <property type="protein sequence ID" value="PQJ81481.1"/>
    <property type="molecule type" value="Genomic_DNA"/>
</dbReference>
<dbReference type="InterPro" id="IPR011010">
    <property type="entry name" value="DNA_brk_join_enz"/>
</dbReference>
<keyword evidence="6" id="KW-1185">Reference proteome</keyword>
<dbReference type="Gene3D" id="1.10.150.130">
    <property type="match status" value="1"/>
</dbReference>
<dbReference type="AlphaFoldDB" id="A0A2S7WVT3"/>
<comment type="similarity">
    <text evidence="1">Belongs to the 'phage' integrase family.</text>
</comment>
<dbReference type="GO" id="GO:0006310">
    <property type="term" value="P:DNA recombination"/>
    <property type="evidence" value="ECO:0007669"/>
    <property type="project" value="UniProtKB-KW"/>
</dbReference>
<keyword evidence="3" id="KW-0233">DNA recombination</keyword>
<dbReference type="InterPro" id="IPR002104">
    <property type="entry name" value="Integrase_catalytic"/>
</dbReference>
<organism evidence="5 6">
    <name type="scientific">Polaribacter glomeratus</name>
    <dbReference type="NCBI Taxonomy" id="102"/>
    <lineage>
        <taxon>Bacteria</taxon>
        <taxon>Pseudomonadati</taxon>
        <taxon>Bacteroidota</taxon>
        <taxon>Flavobacteriia</taxon>
        <taxon>Flavobacteriales</taxon>
        <taxon>Flavobacteriaceae</taxon>
    </lineage>
</organism>
<evidence type="ECO:0000256" key="1">
    <source>
        <dbReference type="ARBA" id="ARBA00008857"/>
    </source>
</evidence>
<feature type="domain" description="Tyr recombinase" evidence="4">
    <location>
        <begin position="261"/>
        <end position="447"/>
    </location>
</feature>
<dbReference type="GO" id="GO:0015074">
    <property type="term" value="P:DNA integration"/>
    <property type="evidence" value="ECO:0007669"/>
    <property type="project" value="InterPro"/>
</dbReference>
<dbReference type="InterPro" id="IPR013762">
    <property type="entry name" value="Integrase-like_cat_sf"/>
</dbReference>
<dbReference type="InterPro" id="IPR010998">
    <property type="entry name" value="Integrase_recombinase_N"/>
</dbReference>
<evidence type="ECO:0000256" key="2">
    <source>
        <dbReference type="ARBA" id="ARBA00023125"/>
    </source>
</evidence>
<evidence type="ECO:0000259" key="4">
    <source>
        <dbReference type="PROSITE" id="PS51898"/>
    </source>
</evidence>
<dbReference type="Proteomes" id="UP000239068">
    <property type="component" value="Unassembled WGS sequence"/>
</dbReference>
<dbReference type="CDD" id="cd00397">
    <property type="entry name" value="DNA_BRE_C"/>
    <property type="match status" value="1"/>
</dbReference>
<reference evidence="5 6" key="1">
    <citation type="submission" date="2016-12" db="EMBL/GenBank/DDBJ databases">
        <title>Trade-off between light-utilization and light-protection in marine flavobacteria.</title>
        <authorList>
            <person name="Kumagai Y."/>
            <person name="Yoshizawa S."/>
            <person name="Kogure K."/>
            <person name="Iwasaki W."/>
        </authorList>
    </citation>
    <scope>NUCLEOTIDE SEQUENCE [LARGE SCALE GENOMIC DNA]</scope>
    <source>
        <strain evidence="5 6">ATCC 43844</strain>
    </source>
</reference>
<protein>
    <submittedName>
        <fullName evidence="5">Integrase</fullName>
    </submittedName>
</protein>
<dbReference type="SUPFAM" id="SSF56349">
    <property type="entry name" value="DNA breaking-rejoining enzymes"/>
    <property type="match status" value="1"/>
</dbReference>
<dbReference type="Gene3D" id="1.10.443.10">
    <property type="entry name" value="Intergrase catalytic core"/>
    <property type="match status" value="1"/>
</dbReference>
<dbReference type="Pfam" id="PF00589">
    <property type="entry name" value="Phage_integrase"/>
    <property type="match status" value="1"/>
</dbReference>
<name>A0A2S7WVT3_9FLAO</name>
<dbReference type="GO" id="GO:0003677">
    <property type="term" value="F:DNA binding"/>
    <property type="evidence" value="ECO:0007669"/>
    <property type="project" value="UniProtKB-KW"/>
</dbReference>
<evidence type="ECO:0000313" key="6">
    <source>
        <dbReference type="Proteomes" id="UP000239068"/>
    </source>
</evidence>
<evidence type="ECO:0000256" key="3">
    <source>
        <dbReference type="ARBA" id="ARBA00023172"/>
    </source>
</evidence>